<gene>
    <name evidence="8" type="primary">yqjF</name>
    <name evidence="8" type="ORF">LAL4801_02779</name>
</gene>
<evidence type="ECO:0000256" key="2">
    <source>
        <dbReference type="ARBA" id="ARBA00006679"/>
    </source>
</evidence>
<dbReference type="InterPro" id="IPR032808">
    <property type="entry name" value="DoxX"/>
</dbReference>
<evidence type="ECO:0000256" key="7">
    <source>
        <dbReference type="SAM" id="Phobius"/>
    </source>
</evidence>
<evidence type="ECO:0000256" key="1">
    <source>
        <dbReference type="ARBA" id="ARBA00004651"/>
    </source>
</evidence>
<feature type="transmembrane region" description="Helical" evidence="7">
    <location>
        <begin position="117"/>
        <end position="136"/>
    </location>
</feature>
<name>A0A0M6Y2L1_9HYPH</name>
<keyword evidence="6 7" id="KW-0472">Membrane</keyword>
<sequence length="149" mass="15296">MANLDVSAAPEGGSALTRSLDGAVPLAARLLIAPLFLLSGISKLGSAEATIAWIDAAGLPFATLAYIGAVAVEIIGSLALIAGYQTRLVAAVMALFTVAAALAFHNQLGDQNQFIHFFKNISIAGGLLQIVAYGAGRFSVDARIGTRLQ</sequence>
<evidence type="ECO:0000313" key="8">
    <source>
        <dbReference type="EMBL" id="CTQ44336.1"/>
    </source>
</evidence>
<dbReference type="AlphaFoldDB" id="A0A0M6Y2L1"/>
<comment type="subcellular location">
    <subcellularLocation>
        <location evidence="1">Cell membrane</location>
        <topology evidence="1">Multi-pass membrane protein</topology>
    </subcellularLocation>
</comment>
<protein>
    <submittedName>
        <fullName evidence="8">Inner membrane protein YqjF</fullName>
    </submittedName>
</protein>
<evidence type="ECO:0000313" key="9">
    <source>
        <dbReference type="Proteomes" id="UP000048926"/>
    </source>
</evidence>
<dbReference type="RefSeq" id="WP_055657103.1">
    <property type="nucleotide sequence ID" value="NZ_CP045631.1"/>
</dbReference>
<dbReference type="InterPro" id="IPR051907">
    <property type="entry name" value="DoxX-like_oxidoreductase"/>
</dbReference>
<proteinExistence type="inferred from homology"/>
<accession>A0A0M6Y2L1</accession>
<dbReference type="Pfam" id="PF07681">
    <property type="entry name" value="DoxX"/>
    <property type="match status" value="1"/>
</dbReference>
<dbReference type="OrthoDB" id="9810206at2"/>
<dbReference type="EMBL" id="CXST01000002">
    <property type="protein sequence ID" value="CTQ44336.1"/>
    <property type="molecule type" value="Genomic_DNA"/>
</dbReference>
<dbReference type="PANTHER" id="PTHR33452:SF1">
    <property type="entry name" value="INNER MEMBRANE PROTEIN YPHA-RELATED"/>
    <property type="match status" value="1"/>
</dbReference>
<dbReference type="KEGG" id="lagg:B0E33_09385"/>
<dbReference type="STRING" id="187304.B0E33_09385"/>
<comment type="similarity">
    <text evidence="2">Belongs to the DoxX family.</text>
</comment>
<dbReference type="Proteomes" id="UP000048926">
    <property type="component" value="Unassembled WGS sequence"/>
</dbReference>
<feature type="transmembrane region" description="Helical" evidence="7">
    <location>
        <begin position="88"/>
        <end position="105"/>
    </location>
</feature>
<dbReference type="PANTHER" id="PTHR33452">
    <property type="entry name" value="OXIDOREDUCTASE CATD-RELATED"/>
    <property type="match status" value="1"/>
</dbReference>
<keyword evidence="9" id="KW-1185">Reference proteome</keyword>
<evidence type="ECO:0000256" key="4">
    <source>
        <dbReference type="ARBA" id="ARBA00022692"/>
    </source>
</evidence>
<reference evidence="9" key="1">
    <citation type="submission" date="2015-07" db="EMBL/GenBank/DDBJ databases">
        <authorList>
            <person name="Rodrigo-Torres Lidia"/>
            <person name="Arahal R.David."/>
        </authorList>
    </citation>
    <scope>NUCLEOTIDE SEQUENCE [LARGE SCALE GENOMIC DNA]</scope>
    <source>
        <strain evidence="9">CECT 4801</strain>
    </source>
</reference>
<dbReference type="GO" id="GO:0005886">
    <property type="term" value="C:plasma membrane"/>
    <property type="evidence" value="ECO:0007669"/>
    <property type="project" value="UniProtKB-SubCell"/>
</dbReference>
<organism evidence="8 9">
    <name type="scientific">Roseibium aggregatum</name>
    <dbReference type="NCBI Taxonomy" id="187304"/>
    <lineage>
        <taxon>Bacteria</taxon>
        <taxon>Pseudomonadati</taxon>
        <taxon>Pseudomonadota</taxon>
        <taxon>Alphaproteobacteria</taxon>
        <taxon>Hyphomicrobiales</taxon>
        <taxon>Stappiaceae</taxon>
        <taxon>Roseibium</taxon>
    </lineage>
</organism>
<evidence type="ECO:0000256" key="5">
    <source>
        <dbReference type="ARBA" id="ARBA00022989"/>
    </source>
</evidence>
<evidence type="ECO:0000256" key="6">
    <source>
        <dbReference type="ARBA" id="ARBA00023136"/>
    </source>
</evidence>
<keyword evidence="4 7" id="KW-0812">Transmembrane</keyword>
<evidence type="ECO:0000256" key="3">
    <source>
        <dbReference type="ARBA" id="ARBA00022475"/>
    </source>
</evidence>
<keyword evidence="3" id="KW-1003">Cell membrane</keyword>
<feature type="transmembrane region" description="Helical" evidence="7">
    <location>
        <begin position="57"/>
        <end position="82"/>
    </location>
</feature>
<keyword evidence="5 7" id="KW-1133">Transmembrane helix</keyword>